<gene>
    <name evidence="2" type="ORF">S12H4_20639</name>
</gene>
<dbReference type="AlphaFoldDB" id="X1TAF7"/>
<evidence type="ECO:0000256" key="1">
    <source>
        <dbReference type="SAM" id="MobiDB-lite"/>
    </source>
</evidence>
<dbReference type="EMBL" id="BARW01010497">
    <property type="protein sequence ID" value="GAI76979.1"/>
    <property type="molecule type" value="Genomic_DNA"/>
</dbReference>
<comment type="caution">
    <text evidence="2">The sequence shown here is derived from an EMBL/GenBank/DDBJ whole genome shotgun (WGS) entry which is preliminary data.</text>
</comment>
<reference evidence="2" key="1">
    <citation type="journal article" date="2014" name="Front. Microbiol.">
        <title>High frequency of phylogenetically diverse reductive dehalogenase-homologous genes in deep subseafloor sedimentary metagenomes.</title>
        <authorList>
            <person name="Kawai M."/>
            <person name="Futagami T."/>
            <person name="Toyoda A."/>
            <person name="Takaki Y."/>
            <person name="Nishi S."/>
            <person name="Hori S."/>
            <person name="Arai W."/>
            <person name="Tsubouchi T."/>
            <person name="Morono Y."/>
            <person name="Uchiyama I."/>
            <person name="Ito T."/>
            <person name="Fujiyama A."/>
            <person name="Inagaki F."/>
            <person name="Takami H."/>
        </authorList>
    </citation>
    <scope>NUCLEOTIDE SEQUENCE</scope>
    <source>
        <strain evidence="2">Expedition CK06-06</strain>
    </source>
</reference>
<evidence type="ECO:0000313" key="2">
    <source>
        <dbReference type="EMBL" id="GAI76979.1"/>
    </source>
</evidence>
<protein>
    <submittedName>
        <fullName evidence="2">Uncharacterized protein</fullName>
    </submittedName>
</protein>
<feature type="compositionally biased region" description="Gly residues" evidence="1">
    <location>
        <begin position="1"/>
        <end position="10"/>
    </location>
</feature>
<name>X1TAF7_9ZZZZ</name>
<accession>X1TAF7</accession>
<sequence>GLGHIEGNGVGHDEKGLEEGHEVAVDAGRLIYLAT</sequence>
<feature type="non-terminal residue" evidence="2">
    <location>
        <position position="1"/>
    </location>
</feature>
<organism evidence="2">
    <name type="scientific">marine sediment metagenome</name>
    <dbReference type="NCBI Taxonomy" id="412755"/>
    <lineage>
        <taxon>unclassified sequences</taxon>
        <taxon>metagenomes</taxon>
        <taxon>ecological metagenomes</taxon>
    </lineage>
</organism>
<proteinExistence type="predicted"/>
<feature type="region of interest" description="Disordered" evidence="1">
    <location>
        <begin position="1"/>
        <end position="20"/>
    </location>
</feature>
<feature type="compositionally biased region" description="Basic and acidic residues" evidence="1">
    <location>
        <begin position="11"/>
        <end position="20"/>
    </location>
</feature>